<evidence type="ECO:0000313" key="1">
    <source>
        <dbReference type="EMBL" id="KMQ71077.1"/>
    </source>
</evidence>
<organism evidence="1 2">
    <name type="scientific">Chryseobacterium koreense CCUG 49689</name>
    <dbReference type="NCBI Taxonomy" id="1304281"/>
    <lineage>
        <taxon>Bacteria</taxon>
        <taxon>Pseudomonadati</taxon>
        <taxon>Bacteroidota</taxon>
        <taxon>Flavobacteriia</taxon>
        <taxon>Flavobacteriales</taxon>
        <taxon>Weeksellaceae</taxon>
        <taxon>Chryseobacterium group</taxon>
        <taxon>Chryseobacterium</taxon>
    </lineage>
</organism>
<dbReference type="Pfam" id="PF05573">
    <property type="entry name" value="NosL"/>
    <property type="match status" value="1"/>
</dbReference>
<evidence type="ECO:0000313" key="2">
    <source>
        <dbReference type="Proteomes" id="UP000035900"/>
    </source>
</evidence>
<protein>
    <recommendedName>
        <fullName evidence="3">Lipoprotein</fullName>
    </recommendedName>
</protein>
<dbReference type="PATRIC" id="fig|1304281.5.peg.1942"/>
<keyword evidence="2" id="KW-1185">Reference proteome</keyword>
<accession>A0A0J7IYM4</accession>
<dbReference type="PANTHER" id="PTHR41247:SF1">
    <property type="entry name" value="HTH-TYPE TRANSCRIPTIONAL REPRESSOR YCNK"/>
    <property type="match status" value="1"/>
</dbReference>
<dbReference type="STRING" id="1304281.ACM44_09045"/>
<comment type="caution">
    <text evidence="1">The sequence shown here is derived from an EMBL/GenBank/DDBJ whole genome shotgun (WGS) entry which is preliminary data.</text>
</comment>
<evidence type="ECO:0008006" key="3">
    <source>
        <dbReference type="Google" id="ProtNLM"/>
    </source>
</evidence>
<dbReference type="EMBL" id="LFNG01000011">
    <property type="protein sequence ID" value="KMQ71077.1"/>
    <property type="molecule type" value="Genomic_DNA"/>
</dbReference>
<dbReference type="PROSITE" id="PS51257">
    <property type="entry name" value="PROKAR_LIPOPROTEIN"/>
    <property type="match status" value="1"/>
</dbReference>
<name>A0A0J7IYM4_9FLAO</name>
<dbReference type="Proteomes" id="UP000035900">
    <property type="component" value="Unassembled WGS sequence"/>
</dbReference>
<gene>
    <name evidence="1" type="ORF">ACM44_09045</name>
</gene>
<dbReference type="PANTHER" id="PTHR41247">
    <property type="entry name" value="HTH-TYPE TRANSCRIPTIONAL REPRESSOR YCNK"/>
    <property type="match status" value="1"/>
</dbReference>
<proteinExistence type="predicted"/>
<dbReference type="SUPFAM" id="SSF160387">
    <property type="entry name" value="NosL/MerB-like"/>
    <property type="match status" value="1"/>
</dbReference>
<sequence length="136" mass="14849">MKAKPFLIAAVSVLAFMSCQQSGPKDFLLGSDQCDNCKMTITDIKYGTELITEKGKVYKFDDISCMNMYEVSNPDKAKNAKTYVIDFPTDQFLEKKNATLIEGGNIKSPMGGNTQAFKNKADAEKAAAKLGATLTK</sequence>
<dbReference type="OrthoDB" id="9792749at2"/>
<dbReference type="InterPro" id="IPR008719">
    <property type="entry name" value="N2O_reductase_NosL"/>
</dbReference>
<reference evidence="1 2" key="1">
    <citation type="journal article" date="2004" name="Int. J. Syst. Evol. Microbiol.">
        <title>Kaistella koreensis gen. nov., sp. nov., a novel member of the Chryseobacterium-Bergeyella-Riemerella branch.</title>
        <authorList>
            <person name="Kim M.K."/>
            <person name="Im W.T."/>
            <person name="Shin Y.K."/>
            <person name="Lim J.H."/>
            <person name="Kim S.H."/>
            <person name="Lee B.C."/>
            <person name="Park M.Y."/>
            <person name="Lee K.Y."/>
            <person name="Lee S.T."/>
        </authorList>
    </citation>
    <scope>NUCLEOTIDE SEQUENCE [LARGE SCALE GENOMIC DNA]</scope>
    <source>
        <strain evidence="1 2">CCUG 49689</strain>
    </source>
</reference>
<dbReference type="AlphaFoldDB" id="A0A0J7IYM4"/>
<dbReference type="RefSeq" id="WP_152669327.1">
    <property type="nucleotide sequence ID" value="NZ_LFNG01000011.1"/>
</dbReference>